<proteinExistence type="predicted"/>
<comment type="caution">
    <text evidence="2">The sequence shown here is derived from an EMBL/GenBank/DDBJ whole genome shotgun (WGS) entry which is preliminary data.</text>
</comment>
<dbReference type="AlphaFoldDB" id="A0A932A835"/>
<accession>A0A932A835</accession>
<name>A0A932A835_9BACT</name>
<evidence type="ECO:0000313" key="3">
    <source>
        <dbReference type="Proteomes" id="UP000779809"/>
    </source>
</evidence>
<feature type="region of interest" description="Disordered" evidence="1">
    <location>
        <begin position="27"/>
        <end position="46"/>
    </location>
</feature>
<evidence type="ECO:0000313" key="2">
    <source>
        <dbReference type="EMBL" id="MBI2677259.1"/>
    </source>
</evidence>
<evidence type="ECO:0000256" key="1">
    <source>
        <dbReference type="SAM" id="MobiDB-lite"/>
    </source>
</evidence>
<dbReference type="EMBL" id="JACPNR010000002">
    <property type="protein sequence ID" value="MBI2677259.1"/>
    <property type="molecule type" value="Genomic_DNA"/>
</dbReference>
<reference evidence="2" key="1">
    <citation type="submission" date="2020-07" db="EMBL/GenBank/DDBJ databases">
        <title>Huge and variable diversity of episymbiotic CPR bacteria and DPANN archaea in groundwater ecosystems.</title>
        <authorList>
            <person name="He C.Y."/>
            <person name="Keren R."/>
            <person name="Whittaker M."/>
            <person name="Farag I.F."/>
            <person name="Doudna J."/>
            <person name="Cate J.H.D."/>
            <person name="Banfield J.F."/>
        </authorList>
    </citation>
    <scope>NUCLEOTIDE SEQUENCE</scope>
    <source>
        <strain evidence="2">NC_groundwater_580_Pr5_B-0.1um_64_19</strain>
    </source>
</reference>
<organism evidence="2 3">
    <name type="scientific">Candidatus Korobacter versatilis</name>
    <dbReference type="NCBI Taxonomy" id="658062"/>
    <lineage>
        <taxon>Bacteria</taxon>
        <taxon>Pseudomonadati</taxon>
        <taxon>Acidobacteriota</taxon>
        <taxon>Terriglobia</taxon>
        <taxon>Terriglobales</taxon>
        <taxon>Candidatus Korobacteraceae</taxon>
        <taxon>Candidatus Korobacter</taxon>
    </lineage>
</organism>
<dbReference type="Proteomes" id="UP000779809">
    <property type="component" value="Unassembled WGS sequence"/>
</dbReference>
<sequence>MKLMLLTPHRRARCGFRLARGFGYSRGHGSDQHSARNAQVPKAPALSEADRAETEAFLDEVLRILPLVGVFAFETSSETIKPAKIPQSPKSPAEDEIDTVIVPAHEEGFEKGFQGQNCWYEIRIAAEKLDKIKYIAVYRTAPVSAITHFAPVHHIEP</sequence>
<protein>
    <submittedName>
        <fullName evidence="2">Uncharacterized protein</fullName>
    </submittedName>
</protein>
<gene>
    <name evidence="2" type="ORF">HYX28_00600</name>
</gene>